<reference evidence="1 2" key="1">
    <citation type="journal article" date="2002" name="Proc. Natl. Acad. Sci. U.S.A.">
        <title>Genome sequence of the hyperthermophilic crenarchaeon Pyrobaculum aerophilum.</title>
        <authorList>
            <person name="Fitz-Gibbon S.T."/>
            <person name="Ladner H."/>
            <person name="Kim U.J."/>
            <person name="Stetter K.O."/>
            <person name="Simon M.I."/>
            <person name="Miller J.H."/>
        </authorList>
    </citation>
    <scope>NUCLEOTIDE SEQUENCE [LARGE SCALE GENOMIC DNA]</scope>
    <source>
        <strain evidence="2">ATCC 51768 / DSM 7523 / JCM 9630 / CIP 104966 / NBRC 100827 / IM2</strain>
    </source>
</reference>
<evidence type="ECO:0000313" key="2">
    <source>
        <dbReference type="Proteomes" id="UP000002439"/>
    </source>
</evidence>
<accession>Q8ZXK2</accession>
<dbReference type="Proteomes" id="UP000002439">
    <property type="component" value="Chromosome"/>
</dbReference>
<gene>
    <name evidence="1" type="ordered locus">PAE1239</name>
</gene>
<proteinExistence type="predicted"/>
<name>Q8ZXK2_PYRAE</name>
<dbReference type="PATRIC" id="fig|178306.9.peg.914"/>
<dbReference type="RefSeq" id="WP_011007817.1">
    <property type="nucleotide sequence ID" value="NC_003364.1"/>
</dbReference>
<organism evidence="1 2">
    <name type="scientific">Pyrobaculum aerophilum (strain ATCC 51768 / DSM 7523 / JCM 9630 / CIP 104966 / NBRC 100827 / IM2)</name>
    <dbReference type="NCBI Taxonomy" id="178306"/>
    <lineage>
        <taxon>Archaea</taxon>
        <taxon>Thermoproteota</taxon>
        <taxon>Thermoprotei</taxon>
        <taxon>Thermoproteales</taxon>
        <taxon>Thermoproteaceae</taxon>
        <taxon>Pyrobaculum</taxon>
    </lineage>
</organism>
<dbReference type="EMBL" id="AE009441">
    <property type="protein sequence ID" value="AAL63345.1"/>
    <property type="molecule type" value="Genomic_DNA"/>
</dbReference>
<protein>
    <submittedName>
        <fullName evidence="1">Uncharacterized protein</fullName>
    </submittedName>
</protein>
<keyword evidence="2" id="KW-1185">Reference proteome</keyword>
<dbReference type="HOGENOM" id="CLU_3148109_0_0_2"/>
<dbReference type="EnsemblBacteria" id="AAL63345">
    <property type="protein sequence ID" value="AAL63345"/>
    <property type="gene ID" value="PAE1239"/>
</dbReference>
<evidence type="ECO:0000313" key="1">
    <source>
        <dbReference type="EMBL" id="AAL63345.1"/>
    </source>
</evidence>
<dbReference type="GeneID" id="85935709"/>
<dbReference type="STRING" id="178306.PAE1239"/>
<dbReference type="AlphaFoldDB" id="Q8ZXK2"/>
<sequence length="48" mass="5216">MNFLCKKGAAIPVAKAVIERDKSLASIKASREGLLKVEIKYEPPQGNC</sequence>
<dbReference type="KEGG" id="pai:PAE1239"/>
<dbReference type="InParanoid" id="Q8ZXK2"/>